<keyword evidence="1" id="KW-1133">Transmembrane helix</keyword>
<evidence type="ECO:0000313" key="2">
    <source>
        <dbReference type="EMBL" id="GEN32348.1"/>
    </source>
</evidence>
<comment type="caution">
    <text evidence="2">The sequence shown here is derived from an EMBL/GenBank/DDBJ whole genome shotgun (WGS) entry which is preliminary data.</text>
</comment>
<keyword evidence="1" id="KW-0812">Transmembrane</keyword>
<dbReference type="OrthoDB" id="2455559at2"/>
<evidence type="ECO:0000313" key="3">
    <source>
        <dbReference type="Proteomes" id="UP000321491"/>
    </source>
</evidence>
<evidence type="ECO:0000256" key="1">
    <source>
        <dbReference type="SAM" id="Phobius"/>
    </source>
</evidence>
<protein>
    <recommendedName>
        <fullName evidence="4">DUF4181 domain-containing protein</fullName>
    </recommendedName>
</protein>
<dbReference type="RefSeq" id="WP_146938700.1">
    <property type="nucleotide sequence ID" value="NZ_BJXW01000038.1"/>
</dbReference>
<accession>A0A511V354</accession>
<evidence type="ECO:0008006" key="4">
    <source>
        <dbReference type="Google" id="ProtNLM"/>
    </source>
</evidence>
<dbReference type="InterPro" id="IPR025441">
    <property type="entry name" value="DUF4181"/>
</dbReference>
<dbReference type="EMBL" id="BJXW01000038">
    <property type="protein sequence ID" value="GEN32348.1"/>
    <property type="molecule type" value="Genomic_DNA"/>
</dbReference>
<gene>
    <name evidence="2" type="ORF">CQU01_25860</name>
</gene>
<keyword evidence="1" id="KW-0472">Membrane</keyword>
<feature type="transmembrane region" description="Helical" evidence="1">
    <location>
        <begin position="93"/>
        <end position="117"/>
    </location>
</feature>
<reference evidence="2 3" key="1">
    <citation type="submission" date="2019-07" db="EMBL/GenBank/DDBJ databases">
        <title>Whole genome shotgun sequence of Cerasibacillus quisquiliarum NBRC 102429.</title>
        <authorList>
            <person name="Hosoyama A."/>
            <person name="Uohara A."/>
            <person name="Ohji S."/>
            <person name="Ichikawa N."/>
        </authorList>
    </citation>
    <scope>NUCLEOTIDE SEQUENCE [LARGE SCALE GENOMIC DNA]</scope>
    <source>
        <strain evidence="2 3">NBRC 102429</strain>
    </source>
</reference>
<organism evidence="2 3">
    <name type="scientific">Cerasibacillus quisquiliarum</name>
    <dbReference type="NCBI Taxonomy" id="227865"/>
    <lineage>
        <taxon>Bacteria</taxon>
        <taxon>Bacillati</taxon>
        <taxon>Bacillota</taxon>
        <taxon>Bacilli</taxon>
        <taxon>Bacillales</taxon>
        <taxon>Bacillaceae</taxon>
        <taxon>Cerasibacillus</taxon>
    </lineage>
</organism>
<feature type="transmembrane region" description="Helical" evidence="1">
    <location>
        <begin position="45"/>
        <end position="72"/>
    </location>
</feature>
<dbReference type="AlphaFoldDB" id="A0A511V354"/>
<dbReference type="Pfam" id="PF13789">
    <property type="entry name" value="DUF4181"/>
    <property type="match status" value="1"/>
</dbReference>
<sequence length="119" mass="14212">MIIFAISVLAIMLIFIKFIRKKYNIVPYPKPYRHINNIHKWGERFLILLAIILFILSYIIEWYLIFGFAIAPCIANGFRAYMEYKHQREEKEYIITFIETLGISIILVGLPIFYFGWSL</sequence>
<keyword evidence="3" id="KW-1185">Reference proteome</keyword>
<name>A0A511V354_9BACI</name>
<proteinExistence type="predicted"/>
<dbReference type="Proteomes" id="UP000321491">
    <property type="component" value="Unassembled WGS sequence"/>
</dbReference>